<dbReference type="RefSeq" id="WP_197311365.1">
    <property type="nucleotide sequence ID" value="NZ_JADZLT010000050.1"/>
</dbReference>
<proteinExistence type="predicted"/>
<evidence type="ECO:0000313" key="2">
    <source>
        <dbReference type="EMBL" id="MBH0238281.1"/>
    </source>
</evidence>
<accession>A0A931I3L8</accession>
<dbReference type="AlphaFoldDB" id="A0A931I3L8"/>
<feature type="signal peptide" evidence="1">
    <location>
        <begin position="1"/>
        <end position="25"/>
    </location>
</feature>
<protein>
    <recommendedName>
        <fullName evidence="4">Secreted protein</fullName>
    </recommendedName>
</protein>
<keyword evidence="3" id="KW-1185">Reference proteome</keyword>
<feature type="chain" id="PRO_5037279035" description="Secreted protein" evidence="1">
    <location>
        <begin position="26"/>
        <end position="207"/>
    </location>
</feature>
<keyword evidence="1" id="KW-0732">Signal</keyword>
<evidence type="ECO:0008006" key="4">
    <source>
        <dbReference type="Google" id="ProtNLM"/>
    </source>
</evidence>
<comment type="caution">
    <text evidence="2">The sequence shown here is derived from an EMBL/GenBank/DDBJ whole genome shotgun (WGS) entry which is preliminary data.</text>
</comment>
<sequence length="207" mass="22788">MRRFNTVAAAVVALAVVGASAPAAAVGDPNDPNWPCVQRKVPEITLATVWTGPDLGDAVSTWRDDPAVVRLVDTLAARRTTMDEARAAIDAFAEESGDARAARLTSLFAGVFTKLNAERGDVILGIGRFARKQRAMADDLRGRTASIDKMRDDPNVDQMQVNQRYDELNWETRVFGDRQKSLSFVCEVPVIIEQRLFRLGNIIAEKM</sequence>
<gene>
    <name evidence="2" type="ORF">I5731_10635</name>
</gene>
<name>A0A931I3L8_9HYPH</name>
<evidence type="ECO:0000313" key="3">
    <source>
        <dbReference type="Proteomes" id="UP000631694"/>
    </source>
</evidence>
<reference evidence="2" key="1">
    <citation type="submission" date="2020-12" db="EMBL/GenBank/DDBJ databases">
        <title>Methylobrevis albus sp. nov., isolated from fresh water lack sediment.</title>
        <authorList>
            <person name="Zou Q."/>
        </authorList>
    </citation>
    <scope>NUCLEOTIDE SEQUENCE</scope>
    <source>
        <strain evidence="2">L22</strain>
    </source>
</reference>
<dbReference type="Proteomes" id="UP000631694">
    <property type="component" value="Unassembled WGS sequence"/>
</dbReference>
<dbReference type="EMBL" id="JADZLT010000050">
    <property type="protein sequence ID" value="MBH0238281.1"/>
    <property type="molecule type" value="Genomic_DNA"/>
</dbReference>
<organism evidence="2 3">
    <name type="scientific">Methylobrevis albus</name>
    <dbReference type="NCBI Taxonomy" id="2793297"/>
    <lineage>
        <taxon>Bacteria</taxon>
        <taxon>Pseudomonadati</taxon>
        <taxon>Pseudomonadota</taxon>
        <taxon>Alphaproteobacteria</taxon>
        <taxon>Hyphomicrobiales</taxon>
        <taxon>Pleomorphomonadaceae</taxon>
        <taxon>Methylobrevis</taxon>
    </lineage>
</organism>
<evidence type="ECO:0000256" key="1">
    <source>
        <dbReference type="SAM" id="SignalP"/>
    </source>
</evidence>